<evidence type="ECO:0000256" key="1">
    <source>
        <dbReference type="SAM" id="MobiDB-lite"/>
    </source>
</evidence>
<comment type="caution">
    <text evidence="2">The sequence shown here is derived from an EMBL/GenBank/DDBJ whole genome shotgun (WGS) entry which is preliminary data.</text>
</comment>
<keyword evidence="3" id="KW-1185">Reference proteome</keyword>
<reference evidence="2 3" key="1">
    <citation type="submission" date="2020-03" db="EMBL/GenBank/DDBJ databases">
        <title>Sequencing the genomes of 1000 actinobacteria strains.</title>
        <authorList>
            <person name="Klenk H.-P."/>
        </authorList>
    </citation>
    <scope>NUCLEOTIDE SEQUENCE [LARGE SCALE GENOMIC DNA]</scope>
    <source>
        <strain evidence="2 3">DSM 18964</strain>
    </source>
</reference>
<feature type="region of interest" description="Disordered" evidence="1">
    <location>
        <begin position="1"/>
        <end position="42"/>
    </location>
</feature>
<accession>A0A846S3S0</accession>
<evidence type="ECO:0000313" key="3">
    <source>
        <dbReference type="Proteomes" id="UP000576792"/>
    </source>
</evidence>
<organism evidence="2 3">
    <name type="scientific">Brevibacterium marinum</name>
    <dbReference type="NCBI Taxonomy" id="418643"/>
    <lineage>
        <taxon>Bacteria</taxon>
        <taxon>Bacillati</taxon>
        <taxon>Actinomycetota</taxon>
        <taxon>Actinomycetes</taxon>
        <taxon>Micrococcales</taxon>
        <taxon>Brevibacteriaceae</taxon>
        <taxon>Brevibacterium</taxon>
    </lineage>
</organism>
<dbReference type="EMBL" id="JAATJN010000001">
    <property type="protein sequence ID" value="NJC58355.1"/>
    <property type="molecule type" value="Genomic_DNA"/>
</dbReference>
<name>A0A846S3S0_9MICO</name>
<dbReference type="Proteomes" id="UP000576792">
    <property type="component" value="Unassembled WGS sequence"/>
</dbReference>
<dbReference type="AlphaFoldDB" id="A0A846S3S0"/>
<sequence length="42" mass="4838">MEIPGHLHENGASWEYDHDSFPGNENHRRGRYHGSAGRARVH</sequence>
<evidence type="ECO:0000313" key="2">
    <source>
        <dbReference type="EMBL" id="NJC58355.1"/>
    </source>
</evidence>
<feature type="compositionally biased region" description="Basic and acidic residues" evidence="1">
    <location>
        <begin position="1"/>
        <end position="20"/>
    </location>
</feature>
<gene>
    <name evidence="2" type="ORF">BKA07_003390</name>
</gene>
<proteinExistence type="predicted"/>
<protein>
    <submittedName>
        <fullName evidence="2">Uncharacterized protein</fullName>
    </submittedName>
</protein>